<keyword evidence="1" id="KW-0812">Transmembrane</keyword>
<name>A0A3R9YKV9_9SPHN</name>
<proteinExistence type="predicted"/>
<dbReference type="AlphaFoldDB" id="A0A3R9YKV9"/>
<keyword evidence="1" id="KW-1133">Transmembrane helix</keyword>
<keyword evidence="1" id="KW-0472">Membrane</keyword>
<dbReference type="OrthoDB" id="7586162at2"/>
<evidence type="ECO:0000313" key="3">
    <source>
        <dbReference type="Proteomes" id="UP000274661"/>
    </source>
</evidence>
<feature type="transmembrane region" description="Helical" evidence="1">
    <location>
        <begin position="80"/>
        <end position="98"/>
    </location>
</feature>
<reference evidence="2 3" key="1">
    <citation type="submission" date="2018-12" db="EMBL/GenBank/DDBJ databases">
        <title>Sphingomonas sp. HMF7854 Genome sequencing and assembly.</title>
        <authorList>
            <person name="Cha I."/>
            <person name="Kang H."/>
            <person name="Kim H."/>
            <person name="Kang J."/>
            <person name="Joh K."/>
        </authorList>
    </citation>
    <scope>NUCLEOTIDE SEQUENCE [LARGE SCALE GENOMIC DNA]</scope>
    <source>
        <strain evidence="2 3">HMF7854</strain>
    </source>
</reference>
<evidence type="ECO:0000313" key="2">
    <source>
        <dbReference type="EMBL" id="RST30093.1"/>
    </source>
</evidence>
<protein>
    <submittedName>
        <fullName evidence="2">Uncharacterized protein</fullName>
    </submittedName>
</protein>
<dbReference type="Proteomes" id="UP000274661">
    <property type="component" value="Unassembled WGS sequence"/>
</dbReference>
<keyword evidence="3" id="KW-1185">Reference proteome</keyword>
<evidence type="ECO:0000256" key="1">
    <source>
        <dbReference type="SAM" id="Phobius"/>
    </source>
</evidence>
<sequence length="104" mass="11453">MTYNSKPRSLAVDTAGLARAETLLLAYPDVSDGERDEIAQFLRTGHPMDVGLLSSNSQAWAKAEAFRHVERHYFAHGPRFYLAWLAALVALVAGLVLIKDLGIE</sequence>
<dbReference type="EMBL" id="RWJF01000001">
    <property type="protein sequence ID" value="RST30093.1"/>
    <property type="molecule type" value="Genomic_DNA"/>
</dbReference>
<organism evidence="2 3">
    <name type="scientific">Sphingomonas ginkgonis</name>
    <dbReference type="NCBI Taxonomy" id="2315330"/>
    <lineage>
        <taxon>Bacteria</taxon>
        <taxon>Pseudomonadati</taxon>
        <taxon>Pseudomonadota</taxon>
        <taxon>Alphaproteobacteria</taxon>
        <taxon>Sphingomonadales</taxon>
        <taxon>Sphingomonadaceae</taxon>
        <taxon>Sphingomonas</taxon>
    </lineage>
</organism>
<gene>
    <name evidence="2" type="ORF">HMF7854_04075</name>
</gene>
<accession>A0A3R9YKV9</accession>
<dbReference type="RefSeq" id="WP_126717927.1">
    <property type="nucleotide sequence ID" value="NZ_RWJF01000001.1"/>
</dbReference>
<comment type="caution">
    <text evidence="2">The sequence shown here is derived from an EMBL/GenBank/DDBJ whole genome shotgun (WGS) entry which is preliminary data.</text>
</comment>